<dbReference type="Proteomes" id="UP000078595">
    <property type="component" value="Chromosome 7"/>
</dbReference>
<dbReference type="RefSeq" id="XP_018261762.1">
    <property type="nucleotide sequence ID" value="XM_018409489.1"/>
</dbReference>
<name>A0A1A6A1K3_9TREE</name>
<dbReference type="EMBL" id="CP144536">
    <property type="protein sequence ID" value="WWC63583.1"/>
    <property type="molecule type" value="Genomic_DNA"/>
</dbReference>
<evidence type="ECO:0000313" key="3">
    <source>
        <dbReference type="Proteomes" id="UP000078595"/>
    </source>
</evidence>
<reference evidence="2" key="3">
    <citation type="submission" date="2024-02" db="EMBL/GenBank/DDBJ databases">
        <title>Comparative genomics of Cryptococcus and Kwoniella reveals pathogenesis evolution and contrasting modes of karyotype evolution via chromosome fusion or intercentromeric recombination.</title>
        <authorList>
            <person name="Coelho M.A."/>
            <person name="David-Palma M."/>
            <person name="Shea T."/>
            <person name="Bowers K."/>
            <person name="McGinley-Smith S."/>
            <person name="Mohammad A.W."/>
            <person name="Gnirke A."/>
            <person name="Yurkov A.M."/>
            <person name="Nowrousian M."/>
            <person name="Sun S."/>
            <person name="Cuomo C.A."/>
            <person name="Heitman J."/>
        </authorList>
    </citation>
    <scope>NUCLEOTIDE SEQUENCE</scope>
    <source>
        <strain evidence="2">CBS 10117</strain>
    </source>
</reference>
<gene>
    <name evidence="1" type="ORF">I303_06206</name>
    <name evidence="2" type="ORF">I303_106188</name>
</gene>
<protein>
    <submittedName>
        <fullName evidence="1">Uncharacterized protein</fullName>
    </submittedName>
</protein>
<sequence length="174" mass="19746">MTFTTPYKSVCYKMCKDHSYTYYTHKQDQGICDCYIYPPPAAEYMPGGPDECEGLLQYNIVKTNWQFEKCLSPPETEMIETPSDSFKACMDGCGAHEVAIARPTNIYPGQTNCICTSKDQLDNLIESECGYDQYYAYTHTPTPVPSSKRARRASTIAQRQAFHPSTPYRARAKL</sequence>
<dbReference type="VEuPathDB" id="FungiDB:I303_06206"/>
<organism evidence="1">
    <name type="scientific">Kwoniella dejecticola CBS 10117</name>
    <dbReference type="NCBI Taxonomy" id="1296121"/>
    <lineage>
        <taxon>Eukaryota</taxon>
        <taxon>Fungi</taxon>
        <taxon>Dikarya</taxon>
        <taxon>Basidiomycota</taxon>
        <taxon>Agaricomycotina</taxon>
        <taxon>Tremellomycetes</taxon>
        <taxon>Tremellales</taxon>
        <taxon>Cryptococcaceae</taxon>
        <taxon>Kwoniella</taxon>
    </lineage>
</organism>
<dbReference type="AlphaFoldDB" id="A0A1A6A1K3"/>
<dbReference type="GeneID" id="28969905"/>
<evidence type="ECO:0000313" key="1">
    <source>
        <dbReference type="EMBL" id="OBR83920.1"/>
    </source>
</evidence>
<dbReference type="KEGG" id="kdj:28969905"/>
<proteinExistence type="predicted"/>
<keyword evidence="3" id="KW-1185">Reference proteome</keyword>
<reference evidence="1" key="1">
    <citation type="submission" date="2013-07" db="EMBL/GenBank/DDBJ databases">
        <title>The Genome Sequence of Cryptococcus dejecticola CBS10117.</title>
        <authorList>
            <consortium name="The Broad Institute Genome Sequencing Platform"/>
            <person name="Cuomo C."/>
            <person name="Litvintseva A."/>
            <person name="Chen Y."/>
            <person name="Heitman J."/>
            <person name="Sun S."/>
            <person name="Springer D."/>
            <person name="Dromer F."/>
            <person name="Young S.K."/>
            <person name="Zeng Q."/>
            <person name="Gargeya S."/>
            <person name="Fitzgerald M."/>
            <person name="Abouelleil A."/>
            <person name="Alvarado L."/>
            <person name="Berlin A.M."/>
            <person name="Chapman S.B."/>
            <person name="Dewar J."/>
            <person name="Goldberg J."/>
            <person name="Griggs A."/>
            <person name="Gujja S."/>
            <person name="Hansen M."/>
            <person name="Howarth C."/>
            <person name="Imamovic A."/>
            <person name="Larimer J."/>
            <person name="McCowan C."/>
            <person name="Murphy C."/>
            <person name="Pearson M."/>
            <person name="Priest M."/>
            <person name="Roberts A."/>
            <person name="Saif S."/>
            <person name="Shea T."/>
            <person name="Sykes S."/>
            <person name="Wortman J."/>
            <person name="Nusbaum C."/>
            <person name="Birren B."/>
        </authorList>
    </citation>
    <scope>NUCLEOTIDE SEQUENCE [LARGE SCALE GENOMIC DNA]</scope>
    <source>
        <strain evidence="1">CBS 10117</strain>
    </source>
</reference>
<evidence type="ECO:0000313" key="2">
    <source>
        <dbReference type="EMBL" id="WWC63583.1"/>
    </source>
</evidence>
<dbReference type="EMBL" id="KI894033">
    <property type="protein sequence ID" value="OBR83920.1"/>
    <property type="molecule type" value="Genomic_DNA"/>
</dbReference>
<reference evidence="2" key="2">
    <citation type="submission" date="2013-07" db="EMBL/GenBank/DDBJ databases">
        <authorList>
            <consortium name="The Broad Institute Genome Sequencing Platform"/>
            <person name="Cuomo C."/>
            <person name="Litvintseva A."/>
            <person name="Chen Y."/>
            <person name="Heitman J."/>
            <person name="Sun S."/>
            <person name="Springer D."/>
            <person name="Dromer F."/>
            <person name="Young S.K."/>
            <person name="Zeng Q."/>
            <person name="Gargeya S."/>
            <person name="Fitzgerald M."/>
            <person name="Abouelleil A."/>
            <person name="Alvarado L."/>
            <person name="Berlin A.M."/>
            <person name="Chapman S.B."/>
            <person name="Dewar J."/>
            <person name="Goldberg J."/>
            <person name="Griggs A."/>
            <person name="Gujja S."/>
            <person name="Hansen M."/>
            <person name="Howarth C."/>
            <person name="Imamovic A."/>
            <person name="Larimer J."/>
            <person name="McCowan C."/>
            <person name="Murphy C."/>
            <person name="Pearson M."/>
            <person name="Priest M."/>
            <person name="Roberts A."/>
            <person name="Saif S."/>
            <person name="Shea T."/>
            <person name="Sykes S."/>
            <person name="Wortman J."/>
            <person name="Nusbaum C."/>
            <person name="Birren B."/>
        </authorList>
    </citation>
    <scope>NUCLEOTIDE SEQUENCE</scope>
    <source>
        <strain evidence="2">CBS 10117</strain>
    </source>
</reference>
<accession>A0A1A6A1K3</accession>
<dbReference type="OrthoDB" id="2560445at2759"/>